<dbReference type="EMBL" id="JAESDN010000001">
    <property type="protein sequence ID" value="KAG7058209.1"/>
    <property type="molecule type" value="Genomic_DNA"/>
</dbReference>
<dbReference type="AlphaFoldDB" id="A0A9P7UHK6"/>
<evidence type="ECO:0000313" key="2">
    <source>
        <dbReference type="EMBL" id="KAG7058209.1"/>
    </source>
</evidence>
<accession>A0A9P7UHK6</accession>
<evidence type="ECO:0000313" key="3">
    <source>
        <dbReference type="Proteomes" id="UP000699042"/>
    </source>
</evidence>
<comment type="caution">
    <text evidence="2">The sequence shown here is derived from an EMBL/GenBank/DDBJ whole genome shotgun (WGS) entry which is preliminary data.</text>
</comment>
<keyword evidence="3" id="KW-1185">Reference proteome</keyword>
<evidence type="ECO:0000256" key="1">
    <source>
        <dbReference type="SAM" id="MobiDB-lite"/>
    </source>
</evidence>
<proteinExistence type="predicted"/>
<sequence>MFPLAHEAKGPAAGPKKTTSFRSRTTHMKQKCDGYISASFEKMIKDHPKSSNEDLWTIMEERRNRFKNKCSSLGIGQKMTSGTRLSESQERRVEKMLEDVNEDLHKVQDILLKIRNNRRMIDDTTQEEKKEKEEGHDSELYQSLENIKINLEIDFEKDSDRSLSLKERGVTFSKDGTRVSVGEFKV</sequence>
<organism evidence="2 3">
    <name type="scientific">Colletotrichum scovillei</name>
    <dbReference type="NCBI Taxonomy" id="1209932"/>
    <lineage>
        <taxon>Eukaryota</taxon>
        <taxon>Fungi</taxon>
        <taxon>Dikarya</taxon>
        <taxon>Ascomycota</taxon>
        <taxon>Pezizomycotina</taxon>
        <taxon>Sordariomycetes</taxon>
        <taxon>Hypocreomycetidae</taxon>
        <taxon>Glomerellales</taxon>
        <taxon>Glomerellaceae</taxon>
        <taxon>Colletotrichum</taxon>
        <taxon>Colletotrichum acutatum species complex</taxon>
    </lineage>
</organism>
<dbReference type="Proteomes" id="UP000699042">
    <property type="component" value="Unassembled WGS sequence"/>
</dbReference>
<protein>
    <submittedName>
        <fullName evidence="2">Uncharacterized protein</fullName>
    </submittedName>
</protein>
<feature type="region of interest" description="Disordered" evidence="1">
    <location>
        <begin position="1"/>
        <end position="26"/>
    </location>
</feature>
<gene>
    <name evidence="2" type="ORF">JMJ77_005587</name>
</gene>
<name>A0A9P7UHK6_9PEZI</name>
<reference evidence="2" key="1">
    <citation type="submission" date="2021-05" db="EMBL/GenBank/DDBJ databases">
        <title>Comparative genomics of three Colletotrichum scovillei strains and genetic complementation revealed genes involved fungal growth and virulence on chili pepper.</title>
        <authorList>
            <person name="Hsieh D.-K."/>
            <person name="Chuang S.-C."/>
            <person name="Chen C.-Y."/>
            <person name="Chao Y.-T."/>
            <person name="Lu M.-Y.J."/>
            <person name="Lee M.-H."/>
            <person name="Shih M.-C."/>
        </authorList>
    </citation>
    <scope>NUCLEOTIDE SEQUENCE</scope>
    <source>
        <strain evidence="2">Coll-153</strain>
    </source>
</reference>